<sequence length="262" mass="30253">MKHLLILGCGWFAEELAKLYQSKGWQVWATTTQQEKYHRLKGDGIFAYTHNFDDEAELDLPFEIRFDLVLNSIPATSKNSIEDLGFRFYQVFKLLSTISYDRHFYLSSVGVYPDIDAIFDESYADEEQMISRLRLAEKRMQSLPSTTVFRLGGLFGKQRIFAKYFQNKVVTTGDQPANFIHLDDVLGLIEAAIDQHISGGIYNVVCPEHPSKKEVIMRSAQKYLLEYPAGFDPKERFQKIINGSKLPALLNYTYKYRSPLDF</sequence>
<keyword evidence="2" id="KW-1185">Reference proteome</keyword>
<name>A0A5Q0QFY1_9SPHI</name>
<dbReference type="Proteomes" id="UP000326921">
    <property type="component" value="Chromosome"/>
</dbReference>
<evidence type="ECO:0000313" key="1">
    <source>
        <dbReference type="EMBL" id="QGA28264.1"/>
    </source>
</evidence>
<dbReference type="Gene3D" id="3.40.50.720">
    <property type="entry name" value="NAD(P)-binding Rossmann-like Domain"/>
    <property type="match status" value="1"/>
</dbReference>
<organism evidence="1 2">
    <name type="scientific">Sphingobacterium zhuxiongii</name>
    <dbReference type="NCBI Taxonomy" id="2662364"/>
    <lineage>
        <taxon>Bacteria</taxon>
        <taxon>Pseudomonadati</taxon>
        <taxon>Bacteroidota</taxon>
        <taxon>Sphingobacteriia</taxon>
        <taxon>Sphingobacteriales</taxon>
        <taxon>Sphingobacteriaceae</taxon>
        <taxon>Sphingobacterium</taxon>
    </lineage>
</organism>
<dbReference type="EMBL" id="CP045652">
    <property type="protein sequence ID" value="QGA28264.1"/>
    <property type="molecule type" value="Genomic_DNA"/>
</dbReference>
<proteinExistence type="predicted"/>
<dbReference type="SUPFAM" id="SSF51735">
    <property type="entry name" value="NAD(P)-binding Rossmann-fold domains"/>
    <property type="match status" value="1"/>
</dbReference>
<reference evidence="1 2" key="1">
    <citation type="submission" date="2019-10" db="EMBL/GenBank/DDBJ databases">
        <authorList>
            <person name="Dong K."/>
        </authorList>
    </citation>
    <scope>NUCLEOTIDE SEQUENCE [LARGE SCALE GENOMIC DNA]</scope>
    <source>
        <strain evidence="2">dk4302</strain>
    </source>
</reference>
<accession>A0A5Q0QFY1</accession>
<dbReference type="AlphaFoldDB" id="A0A5Q0QFY1"/>
<evidence type="ECO:0000313" key="2">
    <source>
        <dbReference type="Proteomes" id="UP000326921"/>
    </source>
</evidence>
<dbReference type="KEGG" id="sphe:GFH32_13225"/>
<protein>
    <submittedName>
        <fullName evidence="1">GDP-L-fucose synthase</fullName>
    </submittedName>
</protein>
<gene>
    <name evidence="1" type="ORF">GFH32_13225</name>
</gene>
<dbReference type="InterPro" id="IPR036291">
    <property type="entry name" value="NAD(P)-bd_dom_sf"/>
</dbReference>